<protein>
    <submittedName>
        <fullName evidence="2">Uncharacterized protein</fullName>
    </submittedName>
</protein>
<sequence>MFRRPALVLPLLLGLAACATPDNAPSLPAIAATQQEPVLAAVYGAQPVFRDTSRVAGKPYDAAIAAIRLEWLAAEMPHDLAFKNSKRLTIPATLAARDNLRMALGIPASTPSPVVLSRLSDAAAALRDGNTARARQVLSPPSFSADTLDRLTALPQLPQANLALLLAQKDLDFGGDLL</sequence>
<dbReference type="EMBL" id="JBHLUN010000009">
    <property type="protein sequence ID" value="MFC0409372.1"/>
    <property type="molecule type" value="Genomic_DNA"/>
</dbReference>
<evidence type="ECO:0000256" key="1">
    <source>
        <dbReference type="SAM" id="SignalP"/>
    </source>
</evidence>
<gene>
    <name evidence="2" type="ORF">ACFFGY_14040</name>
</gene>
<evidence type="ECO:0000313" key="3">
    <source>
        <dbReference type="Proteomes" id="UP001589865"/>
    </source>
</evidence>
<feature type="signal peptide" evidence="1">
    <location>
        <begin position="1"/>
        <end position="24"/>
    </location>
</feature>
<proteinExistence type="predicted"/>
<name>A0ABV6JUH7_9PROT</name>
<reference evidence="2 3" key="1">
    <citation type="submission" date="2024-09" db="EMBL/GenBank/DDBJ databases">
        <authorList>
            <person name="Sun Q."/>
            <person name="Mori K."/>
        </authorList>
    </citation>
    <scope>NUCLEOTIDE SEQUENCE [LARGE SCALE GENOMIC DNA]</scope>
    <source>
        <strain evidence="2 3">TBRC 5777</strain>
    </source>
</reference>
<keyword evidence="1" id="KW-0732">Signal</keyword>
<keyword evidence="3" id="KW-1185">Reference proteome</keyword>
<dbReference type="PROSITE" id="PS51257">
    <property type="entry name" value="PROKAR_LIPOPROTEIN"/>
    <property type="match status" value="1"/>
</dbReference>
<comment type="caution">
    <text evidence="2">The sequence shown here is derived from an EMBL/GenBank/DDBJ whole genome shotgun (WGS) entry which is preliminary data.</text>
</comment>
<accession>A0ABV6JUH7</accession>
<dbReference type="Proteomes" id="UP001589865">
    <property type="component" value="Unassembled WGS sequence"/>
</dbReference>
<organism evidence="2 3">
    <name type="scientific">Roseomonas elaeocarpi</name>
    <dbReference type="NCBI Taxonomy" id="907779"/>
    <lineage>
        <taxon>Bacteria</taxon>
        <taxon>Pseudomonadati</taxon>
        <taxon>Pseudomonadota</taxon>
        <taxon>Alphaproteobacteria</taxon>
        <taxon>Acetobacterales</taxon>
        <taxon>Roseomonadaceae</taxon>
        <taxon>Roseomonas</taxon>
    </lineage>
</organism>
<dbReference type="RefSeq" id="WP_377045120.1">
    <property type="nucleotide sequence ID" value="NZ_JBHLUN010000009.1"/>
</dbReference>
<feature type="chain" id="PRO_5045297183" evidence="1">
    <location>
        <begin position="25"/>
        <end position="178"/>
    </location>
</feature>
<evidence type="ECO:0000313" key="2">
    <source>
        <dbReference type="EMBL" id="MFC0409372.1"/>
    </source>
</evidence>